<evidence type="ECO:0000256" key="2">
    <source>
        <dbReference type="ARBA" id="ARBA00004496"/>
    </source>
</evidence>
<organism evidence="13 14">
    <name type="scientific">Helobdella robusta</name>
    <name type="common">Californian leech</name>
    <dbReference type="NCBI Taxonomy" id="6412"/>
    <lineage>
        <taxon>Eukaryota</taxon>
        <taxon>Metazoa</taxon>
        <taxon>Spiralia</taxon>
        <taxon>Lophotrochozoa</taxon>
        <taxon>Annelida</taxon>
        <taxon>Clitellata</taxon>
        <taxon>Hirudinea</taxon>
        <taxon>Rhynchobdellida</taxon>
        <taxon>Glossiphoniidae</taxon>
        <taxon>Helobdella</taxon>
    </lineage>
</organism>
<protein>
    <recommendedName>
        <fullName evidence="11">Zinc-finger domain-containing protein</fullName>
    </recommendedName>
</protein>
<keyword evidence="14" id="KW-1185">Reference proteome</keyword>
<dbReference type="KEGG" id="hro:HELRODRAFT_189004"/>
<reference evidence="13" key="3">
    <citation type="submission" date="2015-06" db="UniProtKB">
        <authorList>
            <consortium name="EnsemblMetazoa"/>
        </authorList>
    </citation>
    <scope>IDENTIFICATION</scope>
</reference>
<name>T1FQJ9_HELRO</name>
<dbReference type="eggNOG" id="ENOG502QWH1">
    <property type="taxonomic scope" value="Eukaryota"/>
</dbReference>
<dbReference type="EMBL" id="AMQM01001121">
    <property type="status" value="NOT_ANNOTATED_CDS"/>
    <property type="molecule type" value="Genomic_DNA"/>
</dbReference>
<feature type="region of interest" description="Disordered" evidence="10">
    <location>
        <begin position="1"/>
        <end position="35"/>
    </location>
</feature>
<keyword evidence="3" id="KW-0963">Cytoplasm</keyword>
<evidence type="ECO:0000256" key="7">
    <source>
        <dbReference type="ARBA" id="ARBA00023015"/>
    </source>
</evidence>
<keyword evidence="6" id="KW-0832">Ubl conjugation</keyword>
<dbReference type="InParanoid" id="T1FQJ9"/>
<dbReference type="AlphaFoldDB" id="T1FQJ9"/>
<evidence type="ECO:0000256" key="10">
    <source>
        <dbReference type="SAM" id="MobiDB-lite"/>
    </source>
</evidence>
<dbReference type="InterPro" id="IPR018866">
    <property type="entry name" value="Znf-4CXXC_R1"/>
</dbReference>
<evidence type="ECO:0000256" key="8">
    <source>
        <dbReference type="ARBA" id="ARBA00023163"/>
    </source>
</evidence>
<dbReference type="InterPro" id="IPR040221">
    <property type="entry name" value="CDCA7/CDA7L"/>
</dbReference>
<evidence type="ECO:0000256" key="6">
    <source>
        <dbReference type="ARBA" id="ARBA00022843"/>
    </source>
</evidence>
<dbReference type="STRING" id="6412.T1FQJ9"/>
<reference evidence="14" key="1">
    <citation type="submission" date="2012-12" db="EMBL/GenBank/DDBJ databases">
        <authorList>
            <person name="Hellsten U."/>
            <person name="Grimwood J."/>
            <person name="Chapman J.A."/>
            <person name="Shapiro H."/>
            <person name="Aerts A."/>
            <person name="Otillar R.P."/>
            <person name="Terry A.Y."/>
            <person name="Boore J.L."/>
            <person name="Simakov O."/>
            <person name="Marletaz F."/>
            <person name="Cho S.-J."/>
            <person name="Edsinger-Gonzales E."/>
            <person name="Havlak P."/>
            <person name="Kuo D.-H."/>
            <person name="Larsson T."/>
            <person name="Lv J."/>
            <person name="Arendt D."/>
            <person name="Savage R."/>
            <person name="Osoegawa K."/>
            <person name="de Jong P."/>
            <person name="Lindberg D.R."/>
            <person name="Seaver E.C."/>
            <person name="Weisblat D.A."/>
            <person name="Putnam N.H."/>
            <person name="Grigoriev I.V."/>
            <person name="Rokhsar D.S."/>
        </authorList>
    </citation>
    <scope>NUCLEOTIDE SEQUENCE</scope>
</reference>
<evidence type="ECO:0000313" key="14">
    <source>
        <dbReference type="Proteomes" id="UP000015101"/>
    </source>
</evidence>
<dbReference type="HOGENOM" id="CLU_035988_1_0_1"/>
<dbReference type="EnsemblMetazoa" id="HelroT189004">
    <property type="protein sequence ID" value="HelroP189004"/>
    <property type="gene ID" value="HelroG189004"/>
</dbReference>
<dbReference type="EMBL" id="KB097143">
    <property type="protein sequence ID" value="ESN99142.1"/>
    <property type="molecule type" value="Genomic_DNA"/>
</dbReference>
<dbReference type="Proteomes" id="UP000015101">
    <property type="component" value="Unassembled WGS sequence"/>
</dbReference>
<evidence type="ECO:0000259" key="11">
    <source>
        <dbReference type="Pfam" id="PF10497"/>
    </source>
</evidence>
<accession>T1FQJ9</accession>
<gene>
    <name evidence="13" type="primary">20211096</name>
    <name evidence="12" type="ORF">HELRODRAFT_189004</name>
</gene>
<dbReference type="RefSeq" id="XP_009023035.1">
    <property type="nucleotide sequence ID" value="XM_009024787.1"/>
</dbReference>
<evidence type="ECO:0000256" key="5">
    <source>
        <dbReference type="ARBA" id="ARBA00022553"/>
    </source>
</evidence>
<evidence type="ECO:0000313" key="13">
    <source>
        <dbReference type="EnsemblMetazoa" id="HelroP189004"/>
    </source>
</evidence>
<dbReference type="Pfam" id="PF10497">
    <property type="entry name" value="zf-4CXXC_R1"/>
    <property type="match status" value="1"/>
</dbReference>
<keyword evidence="4" id="KW-1017">Isopeptide bond</keyword>
<evidence type="ECO:0000256" key="9">
    <source>
        <dbReference type="ARBA" id="ARBA00023242"/>
    </source>
</evidence>
<dbReference type="PANTHER" id="PTHR31169">
    <property type="entry name" value="OS05G0300700 PROTEIN"/>
    <property type="match status" value="1"/>
</dbReference>
<evidence type="ECO:0000256" key="1">
    <source>
        <dbReference type="ARBA" id="ARBA00004123"/>
    </source>
</evidence>
<dbReference type="GO" id="GO:0006355">
    <property type="term" value="P:regulation of DNA-templated transcription"/>
    <property type="evidence" value="ECO:0007669"/>
    <property type="project" value="InterPro"/>
</dbReference>
<comment type="subcellular location">
    <subcellularLocation>
        <location evidence="2">Cytoplasm</location>
    </subcellularLocation>
    <subcellularLocation>
        <location evidence="1">Nucleus</location>
    </subcellularLocation>
</comment>
<dbReference type="GO" id="GO:0005737">
    <property type="term" value="C:cytoplasm"/>
    <property type="evidence" value="ECO:0007669"/>
    <property type="project" value="UniProtKB-SubCell"/>
</dbReference>
<keyword evidence="8" id="KW-0804">Transcription</keyword>
<dbReference type="GO" id="GO:0005634">
    <property type="term" value="C:nucleus"/>
    <property type="evidence" value="ECO:0000318"/>
    <property type="project" value="GO_Central"/>
</dbReference>
<evidence type="ECO:0000256" key="3">
    <source>
        <dbReference type="ARBA" id="ARBA00022490"/>
    </source>
</evidence>
<keyword evidence="9" id="KW-0539">Nucleus</keyword>
<dbReference type="CTD" id="20211096"/>
<dbReference type="GeneID" id="20211096"/>
<proteinExistence type="predicted"/>
<dbReference type="OrthoDB" id="298344at2759"/>
<evidence type="ECO:0000256" key="4">
    <source>
        <dbReference type="ARBA" id="ARBA00022499"/>
    </source>
</evidence>
<sequence>MDLVVEGDINNNKKNDEDEDGQLQKGGGSWTNSLADGVEDGLADAGNQQIASKKILSVTDIIAKNMAENKAFLSQLLGNSKSTISLDDEKAVEYEYNRHKHKRKFSKEQIIEIRRNPGRKARSYAGDENTSDETTITRMPLKVKFSLGKWGLKSEGAGDVSEDYNYESDAEEDDDRWDKSPLKKRVRLSTPLTGVRKASEITKSELDRVILDPRIKKKYTGSHLTTCHQCRQKTDDMKTICRSGFCRGVLGQFCGICLYNRYGENVKEALLDDKWSCPVCRNVCNCSFCLPKKGKSCTGILVPIARKHGFTNVKSFLDSLSDGKKCSVNMEVPDDTSNGGSVRAHSEFCDEVEIKKEALDGENDDVKLKENRANLDFLSS</sequence>
<reference evidence="12 14" key="2">
    <citation type="journal article" date="2013" name="Nature">
        <title>Insights into bilaterian evolution from three spiralian genomes.</title>
        <authorList>
            <person name="Simakov O."/>
            <person name="Marletaz F."/>
            <person name="Cho S.J."/>
            <person name="Edsinger-Gonzales E."/>
            <person name="Havlak P."/>
            <person name="Hellsten U."/>
            <person name="Kuo D.H."/>
            <person name="Larsson T."/>
            <person name="Lv J."/>
            <person name="Arendt D."/>
            <person name="Savage R."/>
            <person name="Osoegawa K."/>
            <person name="de Jong P."/>
            <person name="Grimwood J."/>
            <person name="Chapman J.A."/>
            <person name="Shapiro H."/>
            <person name="Aerts A."/>
            <person name="Otillar R.P."/>
            <person name="Terry A.Y."/>
            <person name="Boore J.L."/>
            <person name="Grigoriev I.V."/>
            <person name="Lindberg D.R."/>
            <person name="Seaver E.C."/>
            <person name="Weisblat D.A."/>
            <person name="Putnam N.H."/>
            <person name="Rokhsar D.S."/>
        </authorList>
    </citation>
    <scope>NUCLEOTIDE SEQUENCE</scope>
</reference>
<dbReference type="PANTHER" id="PTHR31169:SF8">
    <property type="entry name" value="ZINC-FINGER DOMAIN OF MONOAMINE-OXIDASE A REPRESSOR R1 PROTEIN"/>
    <property type="match status" value="1"/>
</dbReference>
<evidence type="ECO:0000313" key="12">
    <source>
        <dbReference type="EMBL" id="ESN99142.1"/>
    </source>
</evidence>
<keyword evidence="7" id="KW-0805">Transcription regulation</keyword>
<feature type="domain" description="Zinc-finger" evidence="11">
    <location>
        <begin position="222"/>
        <end position="317"/>
    </location>
</feature>
<keyword evidence="5" id="KW-0597">Phosphoprotein</keyword>